<keyword evidence="5 10" id="KW-0500">Molybdenum</keyword>
<dbReference type="AlphaFoldDB" id="K9YMQ9"/>
<sequence>MVNFSPLWISLKVSIIATIITFVFGVVVAYGVYNYKGKGKSILEGILLIPLILPPTVVGFILLVLLGKNGFIGQTLAPWNLSLVFNWYGAVIAAMVMGFPLMFRISLGAFEQIDTSILDAARIDGASEMVVFAYLAIPMSIRGILSGLVLTFSRIMGEFGATLMIAGNIPNKTQTVPMAIYFAVQGGNMREAWIWCGILLGISFLSIFALNFLSIFKT</sequence>
<dbReference type="GO" id="GO:0005886">
    <property type="term" value="C:plasma membrane"/>
    <property type="evidence" value="ECO:0007669"/>
    <property type="project" value="UniProtKB-SubCell"/>
</dbReference>
<dbReference type="PANTHER" id="PTHR30183">
    <property type="entry name" value="MOLYBDENUM TRANSPORT SYSTEM PERMEASE PROTEIN MODB"/>
    <property type="match status" value="1"/>
</dbReference>
<dbReference type="GO" id="GO:0015098">
    <property type="term" value="F:molybdate ion transmembrane transporter activity"/>
    <property type="evidence" value="ECO:0007669"/>
    <property type="project" value="UniProtKB-UniRule"/>
</dbReference>
<evidence type="ECO:0000256" key="9">
    <source>
        <dbReference type="RuleBase" id="RU363032"/>
    </source>
</evidence>
<organism evidence="12 13">
    <name type="scientific">Cyanobacterium stanieri (strain ATCC 29140 / PCC 7202)</name>
    <dbReference type="NCBI Taxonomy" id="292563"/>
    <lineage>
        <taxon>Bacteria</taxon>
        <taxon>Bacillati</taxon>
        <taxon>Cyanobacteriota</taxon>
        <taxon>Cyanophyceae</taxon>
        <taxon>Oscillatoriophycideae</taxon>
        <taxon>Chroococcales</taxon>
        <taxon>Geminocystaceae</taxon>
        <taxon>Cyanobacterium</taxon>
    </lineage>
</organism>
<dbReference type="SUPFAM" id="SSF161098">
    <property type="entry name" value="MetI-like"/>
    <property type="match status" value="1"/>
</dbReference>
<evidence type="ECO:0000313" key="12">
    <source>
        <dbReference type="EMBL" id="AFZ48211.1"/>
    </source>
</evidence>
<feature type="transmembrane region" description="Helical" evidence="9">
    <location>
        <begin position="87"/>
        <end position="110"/>
    </location>
</feature>
<reference evidence="13" key="1">
    <citation type="journal article" date="2013" name="Proc. Natl. Acad. Sci. U.S.A.">
        <title>Improving the coverage of the cyanobacterial phylum using diversity-driven genome sequencing.</title>
        <authorList>
            <person name="Shih P.M."/>
            <person name="Wu D."/>
            <person name="Latifi A."/>
            <person name="Axen S.D."/>
            <person name="Fewer D.P."/>
            <person name="Talla E."/>
            <person name="Calteau A."/>
            <person name="Cai F."/>
            <person name="Tandeau de Marsac N."/>
            <person name="Rippka R."/>
            <person name="Herdman M."/>
            <person name="Sivonen K."/>
            <person name="Coursin T."/>
            <person name="Laurent T."/>
            <person name="Goodwin L."/>
            <person name="Nolan M."/>
            <person name="Davenport K.W."/>
            <person name="Han C.S."/>
            <person name="Rubin E.M."/>
            <person name="Eisen J.A."/>
            <person name="Woyke T."/>
            <person name="Gugger M."/>
            <person name="Kerfeld C.A."/>
        </authorList>
    </citation>
    <scope>NUCLEOTIDE SEQUENCE [LARGE SCALE GENOMIC DNA]</scope>
    <source>
        <strain evidence="13">ATCC 29140 / PCC 7202</strain>
    </source>
</reference>
<evidence type="ECO:0000256" key="4">
    <source>
        <dbReference type="ARBA" id="ARBA00022475"/>
    </source>
</evidence>
<dbReference type="InterPro" id="IPR035906">
    <property type="entry name" value="MetI-like_sf"/>
</dbReference>
<comment type="function">
    <text evidence="10">Part of the binding-protein-dependent transport system for molybdenum; probably responsible for the translocation of the substrate across the membrane.</text>
</comment>
<evidence type="ECO:0000256" key="7">
    <source>
        <dbReference type="ARBA" id="ARBA00022989"/>
    </source>
</evidence>
<accession>K9YMQ9</accession>
<keyword evidence="3 9" id="KW-0813">Transport</keyword>
<dbReference type="Pfam" id="PF00528">
    <property type="entry name" value="BPD_transp_1"/>
    <property type="match status" value="1"/>
</dbReference>
<dbReference type="Proteomes" id="UP000010483">
    <property type="component" value="Chromosome"/>
</dbReference>
<evidence type="ECO:0000256" key="8">
    <source>
        <dbReference type="ARBA" id="ARBA00023136"/>
    </source>
</evidence>
<name>K9YMQ9_CYASC</name>
<dbReference type="KEGG" id="csn:Cyast_2262"/>
<feature type="domain" description="ABC transmembrane type-1" evidence="11">
    <location>
        <begin position="7"/>
        <end position="211"/>
    </location>
</feature>
<dbReference type="BioCyc" id="CSTA292563:G1353-2266-MONOMER"/>
<keyword evidence="6 9" id="KW-0812">Transmembrane</keyword>
<feature type="transmembrane region" description="Helical" evidence="9">
    <location>
        <begin position="131"/>
        <end position="152"/>
    </location>
</feature>
<evidence type="ECO:0000256" key="10">
    <source>
        <dbReference type="RuleBase" id="RU365097"/>
    </source>
</evidence>
<dbReference type="EMBL" id="CP003940">
    <property type="protein sequence ID" value="AFZ48211.1"/>
    <property type="molecule type" value="Genomic_DNA"/>
</dbReference>
<feature type="transmembrane region" description="Helical" evidence="9">
    <location>
        <begin position="6"/>
        <end position="33"/>
    </location>
</feature>
<evidence type="ECO:0000259" key="11">
    <source>
        <dbReference type="PROSITE" id="PS50928"/>
    </source>
</evidence>
<keyword evidence="13" id="KW-1185">Reference proteome</keyword>
<dbReference type="eggNOG" id="COG4149">
    <property type="taxonomic scope" value="Bacteria"/>
</dbReference>
<dbReference type="InterPro" id="IPR000515">
    <property type="entry name" value="MetI-like"/>
</dbReference>
<evidence type="ECO:0000256" key="3">
    <source>
        <dbReference type="ARBA" id="ARBA00022448"/>
    </source>
</evidence>
<comment type="similarity">
    <text evidence="2 10">Belongs to the binding-protein-dependent transport system permease family. CysTW subfamily.</text>
</comment>
<evidence type="ECO:0000256" key="2">
    <source>
        <dbReference type="ARBA" id="ARBA00007069"/>
    </source>
</evidence>
<evidence type="ECO:0000313" key="13">
    <source>
        <dbReference type="Proteomes" id="UP000010483"/>
    </source>
</evidence>
<keyword evidence="7 9" id="KW-1133">Transmembrane helix</keyword>
<dbReference type="PATRIC" id="fig|292563.3.peg.2363"/>
<dbReference type="CDD" id="cd06261">
    <property type="entry name" value="TM_PBP2"/>
    <property type="match status" value="1"/>
</dbReference>
<protein>
    <recommendedName>
        <fullName evidence="10">Molybdenum transport system permease</fullName>
    </recommendedName>
</protein>
<dbReference type="Gene3D" id="1.10.3720.10">
    <property type="entry name" value="MetI-like"/>
    <property type="match status" value="1"/>
</dbReference>
<evidence type="ECO:0000256" key="5">
    <source>
        <dbReference type="ARBA" id="ARBA00022505"/>
    </source>
</evidence>
<proteinExistence type="inferred from homology"/>
<evidence type="ECO:0000256" key="6">
    <source>
        <dbReference type="ARBA" id="ARBA00022692"/>
    </source>
</evidence>
<dbReference type="PANTHER" id="PTHR30183:SF3">
    <property type="entry name" value="MOLYBDENUM TRANSPORT SYSTEM PERMEASE PROTEIN MODB"/>
    <property type="match status" value="1"/>
</dbReference>
<dbReference type="NCBIfam" id="TIGR02141">
    <property type="entry name" value="modB_ABC"/>
    <property type="match status" value="1"/>
</dbReference>
<keyword evidence="8 9" id="KW-0472">Membrane</keyword>
<dbReference type="InterPro" id="IPR011867">
    <property type="entry name" value="ModB_ABC"/>
</dbReference>
<feature type="transmembrane region" description="Helical" evidence="9">
    <location>
        <begin position="45"/>
        <end position="67"/>
    </location>
</feature>
<evidence type="ECO:0000256" key="1">
    <source>
        <dbReference type="ARBA" id="ARBA00004651"/>
    </source>
</evidence>
<keyword evidence="4 10" id="KW-1003">Cell membrane</keyword>
<dbReference type="PROSITE" id="PS50928">
    <property type="entry name" value="ABC_TM1"/>
    <property type="match status" value="1"/>
</dbReference>
<dbReference type="STRING" id="292563.Cyast_2262"/>
<comment type="subcellular location">
    <subcellularLocation>
        <location evidence="1 9">Cell membrane</location>
        <topology evidence="1 9">Multi-pass membrane protein</topology>
    </subcellularLocation>
</comment>
<feature type="transmembrane region" description="Helical" evidence="9">
    <location>
        <begin position="192"/>
        <end position="216"/>
    </location>
</feature>
<gene>
    <name evidence="12" type="ordered locus">Cyast_2262</name>
</gene>
<dbReference type="HOGENOM" id="CLU_016047_14_3_3"/>